<organism evidence="2 3">
    <name type="scientific">Arcobacter venerupis</name>
    <dbReference type="NCBI Taxonomy" id="1054033"/>
    <lineage>
        <taxon>Bacteria</taxon>
        <taxon>Pseudomonadati</taxon>
        <taxon>Campylobacterota</taxon>
        <taxon>Epsilonproteobacteria</taxon>
        <taxon>Campylobacterales</taxon>
        <taxon>Arcobacteraceae</taxon>
        <taxon>Arcobacter</taxon>
    </lineage>
</organism>
<keyword evidence="3" id="KW-1185">Reference proteome</keyword>
<dbReference type="EMBL" id="CP053840">
    <property type="protein sequence ID" value="QKF68004.1"/>
    <property type="molecule type" value="Genomic_DNA"/>
</dbReference>
<gene>
    <name evidence="2" type="ORF">AVENP_2500</name>
</gene>
<accession>A0AAE7E518</accession>
<keyword evidence="1" id="KW-1133">Transmembrane helix</keyword>
<feature type="transmembrane region" description="Helical" evidence="1">
    <location>
        <begin position="6"/>
        <end position="24"/>
    </location>
</feature>
<sequence length="131" mass="15286">MNRLNPLYIILLFITIVFLSFYTISNEKKAYYKKVEETKQLESKALEFKNLVNAWTSEKYINSTLDEISKSQIFAKEQISRTATKELIKIKIDSANPEILDIFLNKVLNKQLIIKKLQLDKNSIDLEIGIK</sequence>
<evidence type="ECO:0000313" key="2">
    <source>
        <dbReference type="EMBL" id="QKF68004.1"/>
    </source>
</evidence>
<dbReference type="Proteomes" id="UP000503482">
    <property type="component" value="Chromosome"/>
</dbReference>
<evidence type="ECO:0000256" key="1">
    <source>
        <dbReference type="SAM" id="Phobius"/>
    </source>
</evidence>
<dbReference type="KEGG" id="avp:AVENP_2500"/>
<proteinExistence type="predicted"/>
<keyword evidence="1" id="KW-0812">Transmembrane</keyword>
<dbReference type="RefSeq" id="WP_128360194.1">
    <property type="nucleotide sequence ID" value="NZ_CP053840.1"/>
</dbReference>
<protein>
    <submittedName>
        <fullName evidence="2">Uncharacterized protein</fullName>
    </submittedName>
</protein>
<name>A0AAE7E518_9BACT</name>
<evidence type="ECO:0000313" key="3">
    <source>
        <dbReference type="Proteomes" id="UP000503482"/>
    </source>
</evidence>
<keyword evidence="1" id="KW-0472">Membrane</keyword>
<reference evidence="2 3" key="1">
    <citation type="submission" date="2020-05" db="EMBL/GenBank/DDBJ databases">
        <title>Complete genome sequencing of Campylobacter and Arcobacter type strains.</title>
        <authorList>
            <person name="Miller W.G."/>
            <person name="Yee E."/>
        </authorList>
    </citation>
    <scope>NUCLEOTIDE SEQUENCE [LARGE SCALE GENOMIC DNA]</scope>
    <source>
        <strain evidence="2 3">LMG 26156</strain>
    </source>
</reference>
<dbReference type="AlphaFoldDB" id="A0AAE7E518"/>